<organism evidence="1 2">
    <name type="scientific">Purpureocillium lilacinum</name>
    <name type="common">Paecilomyces lilacinus</name>
    <dbReference type="NCBI Taxonomy" id="33203"/>
    <lineage>
        <taxon>Eukaryota</taxon>
        <taxon>Fungi</taxon>
        <taxon>Dikarya</taxon>
        <taxon>Ascomycota</taxon>
        <taxon>Pezizomycotina</taxon>
        <taxon>Sordariomycetes</taxon>
        <taxon>Hypocreomycetidae</taxon>
        <taxon>Hypocreales</taxon>
        <taxon>Ophiocordycipitaceae</taxon>
        <taxon>Purpureocillium</taxon>
    </lineage>
</organism>
<evidence type="ECO:0000313" key="2">
    <source>
        <dbReference type="Proteomes" id="UP001287286"/>
    </source>
</evidence>
<name>A0ABR0BHI0_PURLI</name>
<accession>A0ABR0BHI0</accession>
<evidence type="ECO:0000313" key="1">
    <source>
        <dbReference type="EMBL" id="KAK4076825.1"/>
    </source>
</evidence>
<comment type="caution">
    <text evidence="1">The sequence shown here is derived from an EMBL/GenBank/DDBJ whole genome shotgun (WGS) entry which is preliminary data.</text>
</comment>
<sequence>MIQVTLRHWGTMDGLGKSNGGAACTYTDTLLDVPPARPDRCLAPPRVSGCGQRRAQRSGTLNVAKACADGLDSLEMKLRRACVAIAADNATTEELPSSTSKLGRDFSYLRKLFQARLRYLLQGPLMREGVKGTGTGAASTIRGSSAAALHIPIRGHVPKEVNLKEHEHPSPKRLFDVSARPH</sequence>
<dbReference type="Proteomes" id="UP001287286">
    <property type="component" value="Unassembled WGS sequence"/>
</dbReference>
<keyword evidence="2" id="KW-1185">Reference proteome</keyword>
<dbReference type="EMBL" id="JAWRVI010000114">
    <property type="protein sequence ID" value="KAK4076825.1"/>
    <property type="molecule type" value="Genomic_DNA"/>
</dbReference>
<gene>
    <name evidence="1" type="ORF">Purlil1_12592</name>
</gene>
<protein>
    <submittedName>
        <fullName evidence="1">Uncharacterized protein</fullName>
    </submittedName>
</protein>
<reference evidence="1 2" key="1">
    <citation type="journal article" date="2024" name="Microbiol. Resour. Announc.">
        <title>Genome annotations for the ascomycete fungi Trichoderma harzianum, Trichoderma aggressivum, and Purpureocillium lilacinum.</title>
        <authorList>
            <person name="Beijen E.P.W."/>
            <person name="Ohm R.A."/>
        </authorList>
    </citation>
    <scope>NUCLEOTIDE SEQUENCE [LARGE SCALE GENOMIC DNA]</scope>
    <source>
        <strain evidence="1 2">CBS 150709</strain>
    </source>
</reference>
<proteinExistence type="predicted"/>